<dbReference type="CDD" id="cd00995">
    <property type="entry name" value="PBP2_NikA_DppA_OppA_like"/>
    <property type="match status" value="1"/>
</dbReference>
<accession>A0AAW8EXW0</accession>
<feature type="signal peptide" evidence="4">
    <location>
        <begin position="1"/>
        <end position="27"/>
    </location>
</feature>
<evidence type="ECO:0000256" key="3">
    <source>
        <dbReference type="ARBA" id="ARBA00022729"/>
    </source>
</evidence>
<dbReference type="GO" id="GO:0015833">
    <property type="term" value="P:peptide transport"/>
    <property type="evidence" value="ECO:0007669"/>
    <property type="project" value="TreeGrafter"/>
</dbReference>
<keyword evidence="2" id="KW-0813">Transport</keyword>
<feature type="chain" id="PRO_5043465565" evidence="4">
    <location>
        <begin position="28"/>
        <end position="511"/>
    </location>
</feature>
<organism evidence="6 7">
    <name type="scientific">Microbacterium natoriense</name>
    <dbReference type="NCBI Taxonomy" id="284570"/>
    <lineage>
        <taxon>Bacteria</taxon>
        <taxon>Bacillati</taxon>
        <taxon>Actinomycetota</taxon>
        <taxon>Actinomycetes</taxon>
        <taxon>Micrococcales</taxon>
        <taxon>Microbacteriaceae</taxon>
        <taxon>Microbacterium</taxon>
    </lineage>
</organism>
<evidence type="ECO:0000256" key="1">
    <source>
        <dbReference type="ARBA" id="ARBA00005695"/>
    </source>
</evidence>
<dbReference type="PIRSF" id="PIRSF002741">
    <property type="entry name" value="MppA"/>
    <property type="match status" value="1"/>
</dbReference>
<evidence type="ECO:0000313" key="7">
    <source>
        <dbReference type="Proteomes" id="UP001244427"/>
    </source>
</evidence>
<protein>
    <submittedName>
        <fullName evidence="6">Peptide/nickel transport system substrate-binding protein</fullName>
    </submittedName>
</protein>
<dbReference type="PANTHER" id="PTHR30290">
    <property type="entry name" value="PERIPLASMIC BINDING COMPONENT OF ABC TRANSPORTER"/>
    <property type="match status" value="1"/>
</dbReference>
<dbReference type="Gene3D" id="3.10.105.10">
    <property type="entry name" value="Dipeptide-binding Protein, Domain 3"/>
    <property type="match status" value="1"/>
</dbReference>
<dbReference type="Gene3D" id="3.40.190.10">
    <property type="entry name" value="Periplasmic binding protein-like II"/>
    <property type="match status" value="1"/>
</dbReference>
<dbReference type="Proteomes" id="UP001244427">
    <property type="component" value="Unassembled WGS sequence"/>
</dbReference>
<dbReference type="GO" id="GO:1904680">
    <property type="term" value="F:peptide transmembrane transporter activity"/>
    <property type="evidence" value="ECO:0007669"/>
    <property type="project" value="TreeGrafter"/>
</dbReference>
<keyword evidence="3 4" id="KW-0732">Signal</keyword>
<dbReference type="EMBL" id="JAUSXV010000001">
    <property type="protein sequence ID" value="MDQ0647041.1"/>
    <property type="molecule type" value="Genomic_DNA"/>
</dbReference>
<dbReference type="RefSeq" id="WP_307294646.1">
    <property type="nucleotide sequence ID" value="NZ_JAUSXV010000001.1"/>
</dbReference>
<dbReference type="GO" id="GO:0043190">
    <property type="term" value="C:ATP-binding cassette (ABC) transporter complex"/>
    <property type="evidence" value="ECO:0007669"/>
    <property type="project" value="InterPro"/>
</dbReference>
<dbReference type="PROSITE" id="PS51257">
    <property type="entry name" value="PROKAR_LIPOPROTEIN"/>
    <property type="match status" value="1"/>
</dbReference>
<dbReference type="PANTHER" id="PTHR30290:SF9">
    <property type="entry name" value="OLIGOPEPTIDE-BINDING PROTEIN APPA"/>
    <property type="match status" value="1"/>
</dbReference>
<comment type="caution">
    <text evidence="6">The sequence shown here is derived from an EMBL/GenBank/DDBJ whole genome shotgun (WGS) entry which is preliminary data.</text>
</comment>
<comment type="similarity">
    <text evidence="1">Belongs to the bacterial solute-binding protein 5 family.</text>
</comment>
<evidence type="ECO:0000256" key="2">
    <source>
        <dbReference type="ARBA" id="ARBA00022448"/>
    </source>
</evidence>
<evidence type="ECO:0000256" key="4">
    <source>
        <dbReference type="SAM" id="SignalP"/>
    </source>
</evidence>
<keyword evidence="7" id="KW-1185">Reference proteome</keyword>
<gene>
    <name evidence="6" type="ORF">QFZ53_001237</name>
</gene>
<dbReference type="GO" id="GO:0042597">
    <property type="term" value="C:periplasmic space"/>
    <property type="evidence" value="ECO:0007669"/>
    <property type="project" value="UniProtKB-ARBA"/>
</dbReference>
<name>A0AAW8EXW0_9MICO</name>
<sequence>MPRRVTRALIAATVIGVLALTACSTPASPGTGSGDAGTPTKGGELVVGLDRELPSLDPLAGTISAAPALMLAEALYPPLMIAGEAGTVAPGLAESFTPDDTAKTWTLKIPADLTFSDGSPLTTESIQAHVKRLSDPANGSSAAGQARQIAGMEIVDDTTMVFTLAIANADFASLFQRSLGMIASTTAKDAFGFPLGAGPYVVDDFVAGDSVTVARNEKYWGKPANLDTIVFKMMPDADSRFQSLQSGDLGIMVSETANQFKQAREDDKLAVHAGAISVTSLLLNLTSPKFQDPEIRRALAQAIDRDALNAVVNLGEGKPVDSPYSLLGESAPTVDYPKYDPKAAEKVLKDADLSFTLTVSSLPSALQRATALKDMFAKVGVDVTIAPVDAASFTGVMASKQFEAADFVTSIFSDASGAALVFSTGAPYNLTGYSNKSVDAGLAAIASETDPAERAKSYEDVSAILAEDLPALWMTASNFGYISSADLVGVRDMTGLTFISIDPAEIGWAGK</sequence>
<evidence type="ECO:0000259" key="5">
    <source>
        <dbReference type="Pfam" id="PF00496"/>
    </source>
</evidence>
<feature type="domain" description="Solute-binding protein family 5" evidence="5">
    <location>
        <begin position="88"/>
        <end position="405"/>
    </location>
</feature>
<dbReference type="SUPFAM" id="SSF53850">
    <property type="entry name" value="Periplasmic binding protein-like II"/>
    <property type="match status" value="1"/>
</dbReference>
<dbReference type="InterPro" id="IPR039424">
    <property type="entry name" value="SBP_5"/>
</dbReference>
<dbReference type="Pfam" id="PF00496">
    <property type="entry name" value="SBP_bac_5"/>
    <property type="match status" value="1"/>
</dbReference>
<dbReference type="AlphaFoldDB" id="A0AAW8EXW0"/>
<evidence type="ECO:0000313" key="6">
    <source>
        <dbReference type="EMBL" id="MDQ0647041.1"/>
    </source>
</evidence>
<dbReference type="InterPro" id="IPR030678">
    <property type="entry name" value="Peptide/Ni-bd"/>
</dbReference>
<reference evidence="6 7" key="1">
    <citation type="submission" date="2023-07" db="EMBL/GenBank/DDBJ databases">
        <title>Comparative genomics of wheat-associated soil bacteria to identify genetic determinants of phenazine resistance.</title>
        <authorList>
            <person name="Mouncey N."/>
        </authorList>
    </citation>
    <scope>NUCLEOTIDE SEQUENCE [LARGE SCALE GENOMIC DNA]</scope>
    <source>
        <strain evidence="6 7">W4I9-1</strain>
    </source>
</reference>
<dbReference type="InterPro" id="IPR000914">
    <property type="entry name" value="SBP_5_dom"/>
</dbReference>
<proteinExistence type="inferred from homology"/>